<dbReference type="InterPro" id="IPR012337">
    <property type="entry name" value="RNaseH-like_sf"/>
</dbReference>
<dbReference type="InterPro" id="IPR036397">
    <property type="entry name" value="RNaseH_sf"/>
</dbReference>
<organism evidence="1 2">
    <name type="scientific">Mucuna pruriens</name>
    <name type="common">Velvet bean</name>
    <name type="synonym">Dolichos pruriens</name>
    <dbReference type="NCBI Taxonomy" id="157652"/>
    <lineage>
        <taxon>Eukaryota</taxon>
        <taxon>Viridiplantae</taxon>
        <taxon>Streptophyta</taxon>
        <taxon>Embryophyta</taxon>
        <taxon>Tracheophyta</taxon>
        <taxon>Spermatophyta</taxon>
        <taxon>Magnoliopsida</taxon>
        <taxon>eudicotyledons</taxon>
        <taxon>Gunneridae</taxon>
        <taxon>Pentapetalae</taxon>
        <taxon>rosids</taxon>
        <taxon>fabids</taxon>
        <taxon>Fabales</taxon>
        <taxon>Fabaceae</taxon>
        <taxon>Papilionoideae</taxon>
        <taxon>50 kb inversion clade</taxon>
        <taxon>NPAAA clade</taxon>
        <taxon>indigoferoid/millettioid clade</taxon>
        <taxon>Phaseoleae</taxon>
        <taxon>Mucuna</taxon>
    </lineage>
</organism>
<dbReference type="PANTHER" id="PTHR47266">
    <property type="entry name" value="ENDONUCLEASE-RELATED"/>
    <property type="match status" value="1"/>
</dbReference>
<proteinExistence type="predicted"/>
<evidence type="ECO:0000313" key="1">
    <source>
        <dbReference type="EMBL" id="RDX82553.1"/>
    </source>
</evidence>
<keyword evidence="2" id="KW-1185">Reference proteome</keyword>
<gene>
    <name evidence="1" type="ORF">CR513_36641</name>
</gene>
<reference evidence="1" key="1">
    <citation type="submission" date="2018-05" db="EMBL/GenBank/DDBJ databases">
        <title>Draft genome of Mucuna pruriens seed.</title>
        <authorList>
            <person name="Nnadi N.E."/>
            <person name="Vos R."/>
            <person name="Hasami M.H."/>
            <person name="Devisetty U.K."/>
            <person name="Aguiy J.C."/>
        </authorList>
    </citation>
    <scope>NUCLEOTIDE SEQUENCE [LARGE SCALE GENOMIC DNA]</scope>
    <source>
        <tissue evidence="1">Seed</tissue>
    </source>
</reference>
<comment type="caution">
    <text evidence="1">The sequence shown here is derived from an EMBL/GenBank/DDBJ whole genome shotgun (WGS) entry which is preliminary data.</text>
</comment>
<dbReference type="AlphaFoldDB" id="A0A371FWX6"/>
<dbReference type="OrthoDB" id="1739170at2759"/>
<dbReference type="EMBL" id="QJKJ01007610">
    <property type="protein sequence ID" value="RDX82553.1"/>
    <property type="molecule type" value="Genomic_DNA"/>
</dbReference>
<dbReference type="Proteomes" id="UP000257109">
    <property type="component" value="Unassembled WGS sequence"/>
</dbReference>
<sequence>MPSITYGMILTFGDSVHPGYRDQVGPLILSCSIWRRPLCINSDNSEVLNYRFYWPTIFTNAYQFVSTCKKCQKMSRRHEIPQEPILFCEVFDVWGIDFMVPFLISNGYSYVLLVFDYVSRWVEAIAIDESHFIHLART</sequence>
<dbReference type="InterPro" id="IPR052160">
    <property type="entry name" value="Gypsy_RT_Integrase-like"/>
</dbReference>
<dbReference type="Gene3D" id="3.30.420.10">
    <property type="entry name" value="Ribonuclease H-like superfamily/Ribonuclease H"/>
    <property type="match status" value="1"/>
</dbReference>
<accession>A0A371FWX6</accession>
<name>A0A371FWX6_MUCPR</name>
<dbReference type="SUPFAM" id="SSF53098">
    <property type="entry name" value="Ribonuclease H-like"/>
    <property type="match status" value="1"/>
</dbReference>
<feature type="non-terminal residue" evidence="1">
    <location>
        <position position="1"/>
    </location>
</feature>
<evidence type="ECO:0000313" key="2">
    <source>
        <dbReference type="Proteomes" id="UP000257109"/>
    </source>
</evidence>
<protein>
    <submittedName>
        <fullName evidence="1">Mitochondrial protein</fullName>
    </submittedName>
</protein>
<dbReference type="GO" id="GO:0003676">
    <property type="term" value="F:nucleic acid binding"/>
    <property type="evidence" value="ECO:0007669"/>
    <property type="project" value="InterPro"/>
</dbReference>